<name>A2FCV1_TRIV3</name>
<protein>
    <submittedName>
        <fullName evidence="2">Uncharacterized protein</fullName>
    </submittedName>
</protein>
<dbReference type="VEuPathDB" id="TrichDB:TVAG_025180"/>
<proteinExistence type="predicted"/>
<evidence type="ECO:0000256" key="1">
    <source>
        <dbReference type="SAM" id="Phobius"/>
    </source>
</evidence>
<dbReference type="Proteomes" id="UP000001542">
    <property type="component" value="Unassembled WGS sequence"/>
</dbReference>
<keyword evidence="1" id="KW-0472">Membrane</keyword>
<dbReference type="InParanoid" id="A2FCV1"/>
<gene>
    <name evidence="2" type="ORF">TVAG_025180</name>
</gene>
<reference evidence="2" key="2">
    <citation type="journal article" date="2007" name="Science">
        <title>Draft genome sequence of the sexually transmitted pathogen Trichomonas vaginalis.</title>
        <authorList>
            <person name="Carlton J.M."/>
            <person name="Hirt R.P."/>
            <person name="Silva J.C."/>
            <person name="Delcher A.L."/>
            <person name="Schatz M."/>
            <person name="Zhao Q."/>
            <person name="Wortman J.R."/>
            <person name="Bidwell S.L."/>
            <person name="Alsmark U.C.M."/>
            <person name="Besteiro S."/>
            <person name="Sicheritz-Ponten T."/>
            <person name="Noel C.J."/>
            <person name="Dacks J.B."/>
            <person name="Foster P.G."/>
            <person name="Simillion C."/>
            <person name="Van de Peer Y."/>
            <person name="Miranda-Saavedra D."/>
            <person name="Barton G.J."/>
            <person name="Westrop G.D."/>
            <person name="Mueller S."/>
            <person name="Dessi D."/>
            <person name="Fiori P.L."/>
            <person name="Ren Q."/>
            <person name="Paulsen I."/>
            <person name="Zhang H."/>
            <person name="Bastida-Corcuera F.D."/>
            <person name="Simoes-Barbosa A."/>
            <person name="Brown M.T."/>
            <person name="Hayes R.D."/>
            <person name="Mukherjee M."/>
            <person name="Okumura C.Y."/>
            <person name="Schneider R."/>
            <person name="Smith A.J."/>
            <person name="Vanacova S."/>
            <person name="Villalvazo M."/>
            <person name="Haas B.J."/>
            <person name="Pertea M."/>
            <person name="Feldblyum T.V."/>
            <person name="Utterback T.R."/>
            <person name="Shu C.L."/>
            <person name="Osoegawa K."/>
            <person name="de Jong P.J."/>
            <person name="Hrdy I."/>
            <person name="Horvathova L."/>
            <person name="Zubacova Z."/>
            <person name="Dolezal P."/>
            <person name="Malik S.B."/>
            <person name="Logsdon J.M. Jr."/>
            <person name="Henze K."/>
            <person name="Gupta A."/>
            <person name="Wang C.C."/>
            <person name="Dunne R.L."/>
            <person name="Upcroft J.A."/>
            <person name="Upcroft P."/>
            <person name="White O."/>
            <person name="Salzberg S.L."/>
            <person name="Tang P."/>
            <person name="Chiu C.-H."/>
            <person name="Lee Y.-S."/>
            <person name="Embley T.M."/>
            <person name="Coombs G.H."/>
            <person name="Mottram J.C."/>
            <person name="Tachezy J."/>
            <person name="Fraser-Liggett C.M."/>
            <person name="Johnson P.J."/>
        </authorList>
    </citation>
    <scope>NUCLEOTIDE SEQUENCE [LARGE SCALE GENOMIC DNA]</scope>
    <source>
        <strain evidence="2">G3</strain>
    </source>
</reference>
<reference evidence="2" key="1">
    <citation type="submission" date="2006-10" db="EMBL/GenBank/DDBJ databases">
        <authorList>
            <person name="Amadeo P."/>
            <person name="Zhao Q."/>
            <person name="Wortman J."/>
            <person name="Fraser-Liggett C."/>
            <person name="Carlton J."/>
        </authorList>
    </citation>
    <scope>NUCLEOTIDE SEQUENCE</scope>
    <source>
        <strain evidence="2">G3</strain>
    </source>
</reference>
<organism evidence="2 3">
    <name type="scientific">Trichomonas vaginalis (strain ATCC PRA-98 / G3)</name>
    <dbReference type="NCBI Taxonomy" id="412133"/>
    <lineage>
        <taxon>Eukaryota</taxon>
        <taxon>Metamonada</taxon>
        <taxon>Parabasalia</taxon>
        <taxon>Trichomonadida</taxon>
        <taxon>Trichomonadidae</taxon>
        <taxon>Trichomonas</taxon>
    </lineage>
</organism>
<keyword evidence="1" id="KW-1133">Transmembrane helix</keyword>
<dbReference type="AlphaFoldDB" id="A2FCV1"/>
<dbReference type="RefSeq" id="XP_001310212.1">
    <property type="nucleotide sequence ID" value="XM_001310211.1"/>
</dbReference>
<evidence type="ECO:0000313" key="2">
    <source>
        <dbReference type="EMBL" id="EAX97282.1"/>
    </source>
</evidence>
<dbReference type="VEuPathDB" id="TrichDB:TVAGG3_0203400"/>
<dbReference type="EMBL" id="DS113722">
    <property type="protein sequence ID" value="EAX97282.1"/>
    <property type="molecule type" value="Genomic_DNA"/>
</dbReference>
<accession>A2FCV1</accession>
<keyword evidence="3" id="KW-1185">Reference proteome</keyword>
<keyword evidence="1" id="KW-0812">Transmembrane</keyword>
<evidence type="ECO:0000313" key="3">
    <source>
        <dbReference type="Proteomes" id="UP000001542"/>
    </source>
</evidence>
<dbReference type="KEGG" id="tva:4755063"/>
<sequence>MSSSDISNISLYLAAGGGGGASRASKLSKSTSFDLYSAADFLRLRTIITTTIIMIMRATAMITKMYQLSLMLNELDDCALSSFGSDWLVGNGV</sequence>
<feature type="transmembrane region" description="Helical" evidence="1">
    <location>
        <begin position="42"/>
        <end position="62"/>
    </location>
</feature>